<evidence type="ECO:0000259" key="1">
    <source>
        <dbReference type="Pfam" id="PF02557"/>
    </source>
</evidence>
<dbReference type="GO" id="GO:0006508">
    <property type="term" value="P:proteolysis"/>
    <property type="evidence" value="ECO:0007669"/>
    <property type="project" value="InterPro"/>
</dbReference>
<keyword evidence="2" id="KW-0378">Hydrolase</keyword>
<dbReference type="InterPro" id="IPR009045">
    <property type="entry name" value="Zn_M74/Hedgehog-like"/>
</dbReference>
<organism evidence="2 3">
    <name type="scientific">Vescimonas coprocola</name>
    <dbReference type="NCBI Taxonomy" id="2714355"/>
    <lineage>
        <taxon>Bacteria</taxon>
        <taxon>Bacillati</taxon>
        <taxon>Bacillota</taxon>
        <taxon>Clostridia</taxon>
        <taxon>Eubacteriales</taxon>
        <taxon>Oscillospiraceae</taxon>
        <taxon>Vescimonas</taxon>
    </lineage>
</organism>
<dbReference type="Gene3D" id="3.30.1380.10">
    <property type="match status" value="1"/>
</dbReference>
<protein>
    <submittedName>
        <fullName evidence="2">D-alanyl-D-alanine carboxypeptidase</fullName>
    </submittedName>
</protein>
<reference evidence="2" key="1">
    <citation type="submission" date="2020-09" db="EMBL/GenBank/DDBJ databases">
        <title>New species isolated from human feces.</title>
        <authorList>
            <person name="Kitahara M."/>
            <person name="Shigeno Y."/>
            <person name="Shime M."/>
            <person name="Matsumoto Y."/>
            <person name="Nakamura S."/>
            <person name="Motooka D."/>
            <person name="Fukuoka S."/>
            <person name="Nishikawa H."/>
            <person name="Benno Y."/>
        </authorList>
    </citation>
    <scope>NUCLEOTIDE SEQUENCE</scope>
    <source>
        <strain evidence="2">MM50</strain>
    </source>
</reference>
<accession>A0A810PY57</accession>
<evidence type="ECO:0000313" key="2">
    <source>
        <dbReference type="EMBL" id="BCK81048.1"/>
    </source>
</evidence>
<evidence type="ECO:0000313" key="3">
    <source>
        <dbReference type="Proteomes" id="UP000681035"/>
    </source>
</evidence>
<dbReference type="EMBL" id="AP023418">
    <property type="protein sequence ID" value="BCK81048.1"/>
    <property type="molecule type" value="Genomic_DNA"/>
</dbReference>
<dbReference type="CDD" id="cd14849">
    <property type="entry name" value="DD-dipeptidase_VanXYc"/>
    <property type="match status" value="1"/>
</dbReference>
<proteinExistence type="predicted"/>
<dbReference type="AlphaFoldDB" id="A0A810PY57"/>
<gene>
    <name evidence="2" type="primary">vanY</name>
    <name evidence="2" type="ORF">MM50RIKEN_08110</name>
</gene>
<dbReference type="Pfam" id="PF02557">
    <property type="entry name" value="VanY"/>
    <property type="match status" value="1"/>
</dbReference>
<dbReference type="GO" id="GO:0004180">
    <property type="term" value="F:carboxypeptidase activity"/>
    <property type="evidence" value="ECO:0007669"/>
    <property type="project" value="UniProtKB-KW"/>
</dbReference>
<dbReference type="RefSeq" id="WP_407701752.1">
    <property type="nucleotide sequence ID" value="NZ_AP023418.1"/>
</dbReference>
<sequence>MRTVSIPREQIFQGPLVLVNRAHPLHEKERSALTSVDPHHPGILLESRARQLLSACIQKAGGQREIVPVSGWRSQQEQQRIWDDSMAEHGETFTRQYVALPGCSEHQTGLAIDLGKAAGYIDFIRPAFPYDGVCGRFRRLAARYGFIERYQRGKEEVTGISAEPWHFRYVGAPHAQLMETNGLCLEEYRDFLRQGPRSVALENGRMAQVFYVPAAGAVTEVEVPEGCCQISGDNVEGFILTWWGDTHENG</sequence>
<dbReference type="KEGG" id="vcop:MM50RIKEN_08110"/>
<keyword evidence="3" id="KW-1185">Reference proteome</keyword>
<feature type="domain" description="D-alanyl-D-alanine carboxypeptidase-like core" evidence="1">
    <location>
        <begin position="52"/>
        <end position="171"/>
    </location>
</feature>
<dbReference type="SUPFAM" id="SSF55166">
    <property type="entry name" value="Hedgehog/DD-peptidase"/>
    <property type="match status" value="1"/>
</dbReference>
<dbReference type="PANTHER" id="PTHR34385">
    <property type="entry name" value="D-ALANYL-D-ALANINE CARBOXYPEPTIDASE"/>
    <property type="match status" value="1"/>
</dbReference>
<name>A0A810PY57_9FIRM</name>
<dbReference type="InterPro" id="IPR052179">
    <property type="entry name" value="DD-CPase-like"/>
</dbReference>
<dbReference type="InterPro" id="IPR003709">
    <property type="entry name" value="VanY-like_core_dom"/>
</dbReference>
<keyword evidence="2" id="KW-0645">Protease</keyword>
<dbReference type="Proteomes" id="UP000681035">
    <property type="component" value="Chromosome"/>
</dbReference>
<dbReference type="Gene3D" id="3.30.200.180">
    <property type="match status" value="1"/>
</dbReference>
<dbReference type="PANTHER" id="PTHR34385:SF1">
    <property type="entry name" value="PEPTIDOGLYCAN L-ALANYL-D-GLUTAMATE ENDOPEPTIDASE CWLK"/>
    <property type="match status" value="1"/>
</dbReference>
<keyword evidence="2" id="KW-0121">Carboxypeptidase</keyword>